<dbReference type="RefSeq" id="WP_110524151.1">
    <property type="nucleotide sequence ID" value="NZ_WTVI01000002.1"/>
</dbReference>
<gene>
    <name evidence="1" type="ORF">DNK49_09795</name>
</gene>
<accession>A0A323UWT8</accession>
<reference evidence="1 2" key="1">
    <citation type="submission" date="2018-06" db="EMBL/GenBank/DDBJ databases">
        <title>Azoarcus communis strain SWub3 genome.</title>
        <authorList>
            <person name="Zorraquino Salvo V."/>
            <person name="Toubiana D."/>
            <person name="Blumwald E."/>
        </authorList>
    </citation>
    <scope>NUCLEOTIDE SEQUENCE [LARGE SCALE GENOMIC DNA]</scope>
    <source>
        <strain evidence="1 2">SWub3</strain>
    </source>
</reference>
<comment type="caution">
    <text evidence="1">The sequence shown here is derived from an EMBL/GenBank/DDBJ whole genome shotgun (WGS) entry which is preliminary data.</text>
</comment>
<evidence type="ECO:0000313" key="2">
    <source>
        <dbReference type="Proteomes" id="UP000248259"/>
    </source>
</evidence>
<evidence type="ECO:0000313" key="1">
    <source>
        <dbReference type="EMBL" id="PZA16927.1"/>
    </source>
</evidence>
<name>A0A323UWT8_9RHOO</name>
<dbReference type="EMBL" id="QKOE01000005">
    <property type="protein sequence ID" value="PZA16927.1"/>
    <property type="molecule type" value="Genomic_DNA"/>
</dbReference>
<sequence length="109" mass="12171">MPHASHELRQLIVLCGRLQRALEADDWTRVGELDSETRSLLCDIDALHADGLTPSPELLAARRRLASIHAEAMERCRAECARLRDVLARHVAQADGWAAYRQLDGMTGE</sequence>
<protein>
    <recommendedName>
        <fullName evidence="3">Flagellar protein FliT</fullName>
    </recommendedName>
</protein>
<evidence type="ECO:0008006" key="3">
    <source>
        <dbReference type="Google" id="ProtNLM"/>
    </source>
</evidence>
<organism evidence="1 2">
    <name type="scientific">Parazoarcus communis SWub3 = DSM 12120</name>
    <dbReference type="NCBI Taxonomy" id="1121029"/>
    <lineage>
        <taxon>Bacteria</taxon>
        <taxon>Pseudomonadati</taxon>
        <taxon>Pseudomonadota</taxon>
        <taxon>Betaproteobacteria</taxon>
        <taxon>Rhodocyclales</taxon>
        <taxon>Zoogloeaceae</taxon>
        <taxon>Parazoarcus</taxon>
    </lineage>
</organism>
<proteinExistence type="predicted"/>
<keyword evidence="2" id="KW-1185">Reference proteome</keyword>
<dbReference type="AlphaFoldDB" id="A0A323UWT8"/>
<dbReference type="Proteomes" id="UP000248259">
    <property type="component" value="Unassembled WGS sequence"/>
</dbReference>